<evidence type="ECO:0000313" key="2">
    <source>
        <dbReference type="Proteomes" id="UP000799291"/>
    </source>
</evidence>
<dbReference type="AlphaFoldDB" id="A0A6G1JGW8"/>
<evidence type="ECO:0000313" key="1">
    <source>
        <dbReference type="EMBL" id="KAF2689716.1"/>
    </source>
</evidence>
<dbReference type="Proteomes" id="UP000799291">
    <property type="component" value="Unassembled WGS sequence"/>
</dbReference>
<reference evidence="1" key="1">
    <citation type="journal article" date="2020" name="Stud. Mycol.">
        <title>101 Dothideomycetes genomes: a test case for predicting lifestyles and emergence of pathogens.</title>
        <authorList>
            <person name="Haridas S."/>
            <person name="Albert R."/>
            <person name="Binder M."/>
            <person name="Bloem J."/>
            <person name="Labutti K."/>
            <person name="Salamov A."/>
            <person name="Andreopoulos B."/>
            <person name="Baker S."/>
            <person name="Barry K."/>
            <person name="Bills G."/>
            <person name="Bluhm B."/>
            <person name="Cannon C."/>
            <person name="Castanera R."/>
            <person name="Culley D."/>
            <person name="Daum C."/>
            <person name="Ezra D."/>
            <person name="Gonzalez J."/>
            <person name="Henrissat B."/>
            <person name="Kuo A."/>
            <person name="Liang C."/>
            <person name="Lipzen A."/>
            <person name="Lutzoni F."/>
            <person name="Magnuson J."/>
            <person name="Mondo S."/>
            <person name="Nolan M."/>
            <person name="Ohm R."/>
            <person name="Pangilinan J."/>
            <person name="Park H.-J."/>
            <person name="Ramirez L."/>
            <person name="Alfaro M."/>
            <person name="Sun H."/>
            <person name="Tritt A."/>
            <person name="Yoshinaga Y."/>
            <person name="Zwiers L.-H."/>
            <person name="Turgeon B."/>
            <person name="Goodwin S."/>
            <person name="Spatafora J."/>
            <person name="Crous P."/>
            <person name="Grigoriev I."/>
        </authorList>
    </citation>
    <scope>NUCLEOTIDE SEQUENCE</scope>
    <source>
        <strain evidence="1">CBS 122367</strain>
    </source>
</reference>
<accession>A0A6G1JGW8</accession>
<sequence length="338" mass="38012">MPPIASGTLLEDNTLCSGWGIEDDRRPPTNITRFEDIQTRKKIEVGMVTGYLQHWTCAEAFREVYQNCEMESCGPSVFLRDFSPGCSERYRVILIEKRHSDTKKLLDYIRFTYKKDGCATTKADDDKQSGKHGEGFKVAALIFRRHPNKHTFRVKSSGVSCNIIFNPGRDLACTITQLSKAKFDVAKEHPGDDMVANPMKDVSIYIGEPCQSRNSKGDGTRTNRIHIGDYGQWLNVMLDINLPTARVQTRSGTLILDPAYKNKFDLQGLLLPSGSMSGKQHRYNYDFSIGSTTRDRDSLSRPGQEARQIGEIWSAAILDGAQRVLNFSVFALIYLPSP</sequence>
<proteinExistence type="predicted"/>
<keyword evidence="2" id="KW-1185">Reference proteome</keyword>
<dbReference type="OrthoDB" id="3796530at2759"/>
<name>A0A6G1JGW8_9PLEO</name>
<dbReference type="EMBL" id="MU005572">
    <property type="protein sequence ID" value="KAF2689716.1"/>
    <property type="molecule type" value="Genomic_DNA"/>
</dbReference>
<protein>
    <submittedName>
        <fullName evidence="1">Uncharacterized protein</fullName>
    </submittedName>
</protein>
<gene>
    <name evidence="1" type="ORF">K458DRAFT_427827</name>
</gene>
<organism evidence="1 2">
    <name type="scientific">Lentithecium fluviatile CBS 122367</name>
    <dbReference type="NCBI Taxonomy" id="1168545"/>
    <lineage>
        <taxon>Eukaryota</taxon>
        <taxon>Fungi</taxon>
        <taxon>Dikarya</taxon>
        <taxon>Ascomycota</taxon>
        <taxon>Pezizomycotina</taxon>
        <taxon>Dothideomycetes</taxon>
        <taxon>Pleosporomycetidae</taxon>
        <taxon>Pleosporales</taxon>
        <taxon>Massarineae</taxon>
        <taxon>Lentitheciaceae</taxon>
        <taxon>Lentithecium</taxon>
    </lineage>
</organism>